<accession>A0AAD9UVW3</accession>
<proteinExistence type="predicted"/>
<evidence type="ECO:0000313" key="3">
    <source>
        <dbReference type="EMBL" id="KAK2551627.1"/>
    </source>
</evidence>
<dbReference type="PANTHER" id="PTHR31751">
    <property type="entry name" value="SI:CH211-108C17.2-RELATED-RELATED"/>
    <property type="match status" value="1"/>
</dbReference>
<evidence type="ECO:0000256" key="2">
    <source>
        <dbReference type="SAM" id="MobiDB-lite"/>
    </source>
</evidence>
<dbReference type="EMBL" id="JARQWQ010000095">
    <property type="protein sequence ID" value="KAK2551627.1"/>
    <property type="molecule type" value="Genomic_DNA"/>
</dbReference>
<sequence length="333" mass="37902">VEPESEMVDEADHGATSLDFNNDVWSSSPTTIDNQVQCSSCERTIKENKELKQEVKVLKFKVTTLSNKMAHNQQQWVKTLQEMQKPSDDTELRPDCEIQKVLTKLSKEKDCEIIGHWRKACVRHFYWAVTSTNESLGKVKLAKFQAFLSHVINQHRDLPNRLFNACAHGDNIKPKVWMLKVNLDLQATDLLHSILVPFISATEAYEKMSTALNKTNLRKAIEKASSVEQTSCLEGYHSVVNQFAPKMLAYSYLGMLSRSILAALHFNYNLQRDAKKNGQGQPRLCVTYPKYKDGEATVREAKIATNYDYVAEINQAMVTTSRQDLKQVANDLK</sequence>
<organism evidence="3 4">
    <name type="scientific">Acropora cervicornis</name>
    <name type="common">Staghorn coral</name>
    <dbReference type="NCBI Taxonomy" id="6130"/>
    <lineage>
        <taxon>Eukaryota</taxon>
        <taxon>Metazoa</taxon>
        <taxon>Cnidaria</taxon>
        <taxon>Anthozoa</taxon>
        <taxon>Hexacorallia</taxon>
        <taxon>Scleractinia</taxon>
        <taxon>Astrocoeniina</taxon>
        <taxon>Acroporidae</taxon>
        <taxon>Acropora</taxon>
    </lineage>
</organism>
<evidence type="ECO:0000313" key="4">
    <source>
        <dbReference type="Proteomes" id="UP001249851"/>
    </source>
</evidence>
<dbReference type="AlphaFoldDB" id="A0AAD9UVW3"/>
<dbReference type="PANTHER" id="PTHR31751:SF44">
    <property type="entry name" value="SI:CH211-211K8.4-RELATED"/>
    <property type="match status" value="1"/>
</dbReference>
<reference evidence="3" key="2">
    <citation type="journal article" date="2023" name="Science">
        <title>Genomic signatures of disease resistance in endangered staghorn corals.</title>
        <authorList>
            <person name="Vollmer S.V."/>
            <person name="Selwyn J.D."/>
            <person name="Despard B.A."/>
            <person name="Roesel C.L."/>
        </authorList>
    </citation>
    <scope>NUCLEOTIDE SEQUENCE</scope>
    <source>
        <strain evidence="3">K2</strain>
    </source>
</reference>
<feature type="region of interest" description="Disordered" evidence="2">
    <location>
        <begin position="1"/>
        <end position="22"/>
    </location>
</feature>
<feature type="coiled-coil region" evidence="1">
    <location>
        <begin position="41"/>
        <end position="68"/>
    </location>
</feature>
<keyword evidence="4" id="KW-1185">Reference proteome</keyword>
<evidence type="ECO:0000256" key="1">
    <source>
        <dbReference type="SAM" id="Coils"/>
    </source>
</evidence>
<keyword evidence="1" id="KW-0175">Coiled coil</keyword>
<name>A0AAD9UVW3_ACRCE</name>
<reference evidence="3" key="1">
    <citation type="journal article" date="2023" name="G3 (Bethesda)">
        <title>Whole genome assembly and annotation of the endangered Caribbean coral Acropora cervicornis.</title>
        <authorList>
            <person name="Selwyn J.D."/>
            <person name="Vollmer S.V."/>
        </authorList>
    </citation>
    <scope>NUCLEOTIDE SEQUENCE</scope>
    <source>
        <strain evidence="3">K2</strain>
    </source>
</reference>
<dbReference type="Proteomes" id="UP001249851">
    <property type="component" value="Unassembled WGS sequence"/>
</dbReference>
<feature type="non-terminal residue" evidence="3">
    <location>
        <position position="1"/>
    </location>
</feature>
<protein>
    <submittedName>
        <fullName evidence="3">Uncharacterized protein</fullName>
    </submittedName>
</protein>
<comment type="caution">
    <text evidence="3">The sequence shown here is derived from an EMBL/GenBank/DDBJ whole genome shotgun (WGS) entry which is preliminary data.</text>
</comment>
<gene>
    <name evidence="3" type="ORF">P5673_027390</name>
</gene>